<evidence type="ECO:0000313" key="1">
    <source>
        <dbReference type="EMBL" id="TGX96161.1"/>
    </source>
</evidence>
<protein>
    <submittedName>
        <fullName evidence="1">Uncharacterized protein</fullName>
    </submittedName>
</protein>
<evidence type="ECO:0000313" key="2">
    <source>
        <dbReference type="Proteomes" id="UP000307720"/>
    </source>
</evidence>
<reference evidence="1" key="1">
    <citation type="submission" date="2019-04" db="EMBL/GenBank/DDBJ databases">
        <title>Microbes associate with the intestines of laboratory mice.</title>
        <authorList>
            <person name="Navarre W."/>
            <person name="Wong E."/>
            <person name="Huang K."/>
            <person name="Tropini C."/>
            <person name="Ng K."/>
            <person name="Yu B."/>
        </authorList>
    </citation>
    <scope>NUCLEOTIDE SEQUENCE</scope>
    <source>
        <strain evidence="1">NM72_1-8</strain>
    </source>
</reference>
<keyword evidence="2" id="KW-1185">Reference proteome</keyword>
<name>A0AC61QV60_9FIRM</name>
<gene>
    <name evidence="1" type="ORF">E5357_17150</name>
</gene>
<dbReference type="EMBL" id="SRZB01000082">
    <property type="protein sequence ID" value="TGX96161.1"/>
    <property type="molecule type" value="Genomic_DNA"/>
</dbReference>
<comment type="caution">
    <text evidence="1">The sequence shown here is derived from an EMBL/GenBank/DDBJ whole genome shotgun (WGS) entry which is preliminary data.</text>
</comment>
<organism evidence="1 2">
    <name type="scientific">Hominisplanchenecus murintestinalis</name>
    <dbReference type="NCBI Taxonomy" id="2941517"/>
    <lineage>
        <taxon>Bacteria</taxon>
        <taxon>Bacillati</taxon>
        <taxon>Bacillota</taxon>
        <taxon>Clostridia</taxon>
        <taxon>Lachnospirales</taxon>
        <taxon>Lachnospiraceae</taxon>
        <taxon>Hominisplanchenecus</taxon>
    </lineage>
</organism>
<sequence>MMKYFQKQFSYAQIAFAILSLIAGVLMHFLYEWTEYNYLAGLISPVNESTWEHLKLLFFPVLIFTIFEYFYIGRLFPAFITARTIGCTVGLLFIVAFYYTYTGIIGEHYLWMDILTFFLGVILCYSLTWYLTLKKKAGNLCTNIFCIFFLLFLTGIFFYFTYTPPMLPLFEAFLLFS</sequence>
<proteinExistence type="predicted"/>
<dbReference type="Proteomes" id="UP000307720">
    <property type="component" value="Unassembled WGS sequence"/>
</dbReference>
<accession>A0AC61QV60</accession>